<dbReference type="RefSeq" id="WP_378797300.1">
    <property type="nucleotide sequence ID" value="NZ_JBHUER010000002.1"/>
</dbReference>
<sequence length="177" mass="19122">MPAVLLTAPAAAPIGLADAKAFLRLEHDAEDALVAGLVAVATAQVEKATRRVLVAQRWRLDVAQPAPGAAIALRPRPVREVEAVRLRERDGTLHALQPSDWRFDWAAERLSLVRHDPASRVVEIDLAVGYGDPADVPETLRLAVRRLVADGFERRNGADGPPIDVGALVGPYRELSL</sequence>
<reference evidence="2" key="1">
    <citation type="journal article" date="2019" name="Int. J. Syst. Evol. Microbiol.">
        <title>The Global Catalogue of Microorganisms (GCM) 10K type strain sequencing project: providing services to taxonomists for standard genome sequencing and annotation.</title>
        <authorList>
            <consortium name="The Broad Institute Genomics Platform"/>
            <consortium name="The Broad Institute Genome Sequencing Center for Infectious Disease"/>
            <person name="Wu L."/>
            <person name="Ma J."/>
        </authorList>
    </citation>
    <scope>NUCLEOTIDE SEQUENCE [LARGE SCALE GENOMIC DNA]</scope>
    <source>
        <strain evidence="2">KCTC 23707</strain>
    </source>
</reference>
<dbReference type="InterPro" id="IPR021146">
    <property type="entry name" value="Phage_gp6-like_head-tail"/>
</dbReference>
<organism evidence="1 2">
    <name type="scientific">Methylopila henanensis</name>
    <dbReference type="NCBI Taxonomy" id="873516"/>
    <lineage>
        <taxon>Bacteria</taxon>
        <taxon>Pseudomonadati</taxon>
        <taxon>Pseudomonadota</taxon>
        <taxon>Alphaproteobacteria</taxon>
        <taxon>Hyphomicrobiales</taxon>
        <taxon>Methylopilaceae</taxon>
        <taxon>Methylopila</taxon>
    </lineage>
</organism>
<comment type="caution">
    <text evidence="1">The sequence shown here is derived from an EMBL/GenBank/DDBJ whole genome shotgun (WGS) entry which is preliminary data.</text>
</comment>
<accession>A0ABW4K825</accession>
<dbReference type="Pfam" id="PF05135">
    <property type="entry name" value="Phage_connect_1"/>
    <property type="match status" value="1"/>
</dbReference>
<dbReference type="InterPro" id="IPR011738">
    <property type="entry name" value="Phage_CHP"/>
</dbReference>
<protein>
    <submittedName>
        <fullName evidence="1">Phage head-tail connector protein</fullName>
    </submittedName>
</protein>
<proteinExistence type="predicted"/>
<name>A0ABW4K825_9HYPH</name>
<dbReference type="Proteomes" id="UP001597308">
    <property type="component" value="Unassembled WGS sequence"/>
</dbReference>
<gene>
    <name evidence="1" type="ORF">ACFSCV_04230</name>
</gene>
<evidence type="ECO:0000313" key="1">
    <source>
        <dbReference type="EMBL" id="MFD1702205.1"/>
    </source>
</evidence>
<keyword evidence="2" id="KW-1185">Reference proteome</keyword>
<dbReference type="CDD" id="cd08054">
    <property type="entry name" value="gp6"/>
    <property type="match status" value="1"/>
</dbReference>
<dbReference type="NCBIfam" id="TIGR02215">
    <property type="entry name" value="phage_chp_gp8"/>
    <property type="match status" value="1"/>
</dbReference>
<evidence type="ECO:0000313" key="2">
    <source>
        <dbReference type="Proteomes" id="UP001597308"/>
    </source>
</evidence>
<dbReference type="Gene3D" id="1.10.3230.30">
    <property type="entry name" value="Phage gp6-like head-tail connector protein"/>
    <property type="match status" value="1"/>
</dbReference>
<dbReference type="EMBL" id="JBHUER010000002">
    <property type="protein sequence ID" value="MFD1702205.1"/>
    <property type="molecule type" value="Genomic_DNA"/>
</dbReference>